<dbReference type="Pfam" id="PF00753">
    <property type="entry name" value="Lactamase_B"/>
    <property type="match status" value="1"/>
</dbReference>
<dbReference type="SUPFAM" id="SSF56281">
    <property type="entry name" value="Metallo-hydrolase/oxidoreductase"/>
    <property type="match status" value="1"/>
</dbReference>
<feature type="signal peptide" evidence="1">
    <location>
        <begin position="1"/>
        <end position="25"/>
    </location>
</feature>
<keyword evidence="1" id="KW-0732">Signal</keyword>
<sequence>MVYIYHLCNSILAFASCALGHHVQAWEQNTPTGSPEPLINQGISALGGLNSISAIKNVRYIGNSILRSKGLMLSISVHGLDQATIAAGRQNVTFSFEQPHVKQRIDTIAQLGATWTFSRPTLEPMDFSHLVEGGDDGFAARLRGSSLVFDPAQPEGYMDGLLASYLITEANKWDPLLIRTILTNKKATYRVGKTEAGIELPGVHDESIGLTILFHPDTKLPYIIRSYEDHPFFGPSTHDLLVYNYVEVDGVEFPRRFKTIYNNKHVIADYAADQVLSNLELEEGFFSRPGTGTVPEDSIPTRDPEYGFAEIGETASNFVWSGPYTGTFEALDASAEQPFQDVPGLWILNMVMRQAVVELEDGSVIVLDAPPHQSKLVIDWVQQRLGKNVTHVWPTHHHHDHSFGVADYAAIGAKIIVPENGAPYYARLNLTQGQILTYRRGDAMVLKDSKTQLALVDMQGTIHAEDHGYAFISSARPTTNSSTALFEADHANLATIDSADHGMLQELIDVLVRDRVTLDTYFFPVHGPDGNLADFLIPSGTKYPVYSPLDYRYNEPSY</sequence>
<evidence type="ECO:0000313" key="4">
    <source>
        <dbReference type="Proteomes" id="UP000738349"/>
    </source>
</evidence>
<evidence type="ECO:0000259" key="2">
    <source>
        <dbReference type="SMART" id="SM00849"/>
    </source>
</evidence>
<protein>
    <recommendedName>
        <fullName evidence="2">Metallo-beta-lactamase domain-containing protein</fullName>
    </recommendedName>
</protein>
<comment type="caution">
    <text evidence="3">The sequence shown here is derived from an EMBL/GenBank/DDBJ whole genome shotgun (WGS) entry which is preliminary data.</text>
</comment>
<dbReference type="OrthoDB" id="3481168at2759"/>
<name>A0A9P9EWR6_9HYPO</name>
<keyword evidence="4" id="KW-1185">Reference proteome</keyword>
<evidence type="ECO:0000256" key="1">
    <source>
        <dbReference type="SAM" id="SignalP"/>
    </source>
</evidence>
<dbReference type="AlphaFoldDB" id="A0A9P9EWR6"/>
<proteinExistence type="predicted"/>
<dbReference type="InterPro" id="IPR036866">
    <property type="entry name" value="RibonucZ/Hydroxyglut_hydro"/>
</dbReference>
<reference evidence="3" key="1">
    <citation type="journal article" date="2021" name="Nat. Commun.">
        <title>Genetic determinants of endophytism in the Arabidopsis root mycobiome.</title>
        <authorList>
            <person name="Mesny F."/>
            <person name="Miyauchi S."/>
            <person name="Thiergart T."/>
            <person name="Pickel B."/>
            <person name="Atanasova L."/>
            <person name="Karlsson M."/>
            <person name="Huettel B."/>
            <person name="Barry K.W."/>
            <person name="Haridas S."/>
            <person name="Chen C."/>
            <person name="Bauer D."/>
            <person name="Andreopoulos W."/>
            <person name="Pangilinan J."/>
            <person name="LaButti K."/>
            <person name="Riley R."/>
            <person name="Lipzen A."/>
            <person name="Clum A."/>
            <person name="Drula E."/>
            <person name="Henrissat B."/>
            <person name="Kohler A."/>
            <person name="Grigoriev I.V."/>
            <person name="Martin F.M."/>
            <person name="Hacquard S."/>
        </authorList>
    </citation>
    <scope>NUCLEOTIDE SEQUENCE</scope>
    <source>
        <strain evidence="3">MPI-CAGE-AT-0147</strain>
    </source>
</reference>
<feature type="domain" description="Metallo-beta-lactamase" evidence="2">
    <location>
        <begin position="361"/>
        <end position="526"/>
    </location>
</feature>
<dbReference type="InterPro" id="IPR001279">
    <property type="entry name" value="Metallo-B-lactamas"/>
</dbReference>
<dbReference type="Gene3D" id="3.60.15.10">
    <property type="entry name" value="Ribonuclease Z/Hydroxyacylglutathione hydrolase-like"/>
    <property type="match status" value="1"/>
</dbReference>
<dbReference type="EMBL" id="JAGMUV010000008">
    <property type="protein sequence ID" value="KAH7146036.1"/>
    <property type="molecule type" value="Genomic_DNA"/>
</dbReference>
<accession>A0A9P9EWR6</accession>
<organism evidence="3 4">
    <name type="scientific">Dactylonectria macrodidyma</name>
    <dbReference type="NCBI Taxonomy" id="307937"/>
    <lineage>
        <taxon>Eukaryota</taxon>
        <taxon>Fungi</taxon>
        <taxon>Dikarya</taxon>
        <taxon>Ascomycota</taxon>
        <taxon>Pezizomycotina</taxon>
        <taxon>Sordariomycetes</taxon>
        <taxon>Hypocreomycetidae</taxon>
        <taxon>Hypocreales</taxon>
        <taxon>Nectriaceae</taxon>
        <taxon>Dactylonectria</taxon>
    </lineage>
</organism>
<dbReference type="Proteomes" id="UP000738349">
    <property type="component" value="Unassembled WGS sequence"/>
</dbReference>
<evidence type="ECO:0000313" key="3">
    <source>
        <dbReference type="EMBL" id="KAH7146036.1"/>
    </source>
</evidence>
<feature type="chain" id="PRO_5040409387" description="Metallo-beta-lactamase domain-containing protein" evidence="1">
    <location>
        <begin position="26"/>
        <end position="558"/>
    </location>
</feature>
<gene>
    <name evidence="3" type="ORF">EDB81DRAFT_650679</name>
</gene>
<dbReference type="SMART" id="SM00849">
    <property type="entry name" value="Lactamase_B"/>
    <property type="match status" value="1"/>
</dbReference>